<comment type="caution">
    <text evidence="1">The sequence shown here is derived from an EMBL/GenBank/DDBJ whole genome shotgun (WGS) entry which is preliminary data.</text>
</comment>
<organism evidence="1 2">
    <name type="scientific">Gossypium lobatum</name>
    <dbReference type="NCBI Taxonomy" id="34289"/>
    <lineage>
        <taxon>Eukaryota</taxon>
        <taxon>Viridiplantae</taxon>
        <taxon>Streptophyta</taxon>
        <taxon>Embryophyta</taxon>
        <taxon>Tracheophyta</taxon>
        <taxon>Spermatophyta</taxon>
        <taxon>Magnoliopsida</taxon>
        <taxon>eudicotyledons</taxon>
        <taxon>Gunneridae</taxon>
        <taxon>Pentapetalae</taxon>
        <taxon>rosids</taxon>
        <taxon>malvids</taxon>
        <taxon>Malvales</taxon>
        <taxon>Malvaceae</taxon>
        <taxon>Malvoideae</taxon>
        <taxon>Gossypium</taxon>
    </lineage>
</organism>
<protein>
    <submittedName>
        <fullName evidence="1">Uncharacterized protein</fullName>
    </submittedName>
</protein>
<name>A0A7J8LMT7_9ROSI</name>
<dbReference type="EMBL" id="JABEZX010000004">
    <property type="protein sequence ID" value="MBA0553774.1"/>
    <property type="molecule type" value="Genomic_DNA"/>
</dbReference>
<accession>A0A7J8LMT7</accession>
<proteinExistence type="predicted"/>
<gene>
    <name evidence="1" type="ORF">Golob_012923</name>
</gene>
<evidence type="ECO:0000313" key="2">
    <source>
        <dbReference type="Proteomes" id="UP000593572"/>
    </source>
</evidence>
<evidence type="ECO:0000313" key="1">
    <source>
        <dbReference type="EMBL" id="MBA0553774.1"/>
    </source>
</evidence>
<dbReference type="AlphaFoldDB" id="A0A7J8LMT7"/>
<dbReference type="Proteomes" id="UP000593572">
    <property type="component" value="Unassembled WGS sequence"/>
</dbReference>
<reference evidence="1 2" key="1">
    <citation type="journal article" date="2019" name="Genome Biol. Evol.">
        <title>Insights into the evolution of the New World diploid cottons (Gossypium, subgenus Houzingenia) based on genome sequencing.</title>
        <authorList>
            <person name="Grover C.E."/>
            <person name="Arick M.A. 2nd"/>
            <person name="Thrash A."/>
            <person name="Conover J.L."/>
            <person name="Sanders W.S."/>
            <person name="Peterson D.G."/>
            <person name="Frelichowski J.E."/>
            <person name="Scheffler J.A."/>
            <person name="Scheffler B.E."/>
            <person name="Wendel J.F."/>
        </authorList>
    </citation>
    <scope>NUCLEOTIDE SEQUENCE [LARGE SCALE GENOMIC DNA]</scope>
    <source>
        <strain evidence="1">157</strain>
        <tissue evidence="1">Leaf</tissue>
    </source>
</reference>
<sequence>MEDFIILIWNSWNNRNNFTFCGKEENAITIWNRALALNNDFRIYNLSEKPMIPIQPTVHRGKKPAQGDDDGFVLGGYGCVKETTINSDWVEIMAIVEDLNSTVRNASVCFDSSSGTSSPTPEFLVFIDDIFPLTGPRSLNTHSMWLVENGDWLEKNALKFLGVVFMKHSV</sequence>
<keyword evidence="2" id="KW-1185">Reference proteome</keyword>